<keyword evidence="5 8" id="KW-0812">Transmembrane</keyword>
<keyword evidence="7 8" id="KW-0472">Membrane</keyword>
<feature type="transmembrane region" description="Helical" evidence="8">
    <location>
        <begin position="101"/>
        <end position="123"/>
    </location>
</feature>
<dbReference type="Proteomes" id="UP001589789">
    <property type="component" value="Unassembled WGS sequence"/>
</dbReference>
<feature type="transmembrane region" description="Helical" evidence="8">
    <location>
        <begin position="228"/>
        <end position="250"/>
    </location>
</feature>
<keyword evidence="3" id="KW-0328">Glycosyltransferase</keyword>
<feature type="transmembrane region" description="Helical" evidence="8">
    <location>
        <begin position="185"/>
        <end position="216"/>
    </location>
</feature>
<evidence type="ECO:0000256" key="6">
    <source>
        <dbReference type="ARBA" id="ARBA00022989"/>
    </source>
</evidence>
<feature type="transmembrane region" description="Helical" evidence="8">
    <location>
        <begin position="333"/>
        <end position="353"/>
    </location>
</feature>
<gene>
    <name evidence="9" type="ORF">ACFFIC_05475</name>
</gene>
<comment type="caution">
    <text evidence="9">The sequence shown here is derived from an EMBL/GenBank/DDBJ whole genome shotgun (WGS) entry which is preliminary data.</text>
</comment>
<feature type="transmembrane region" description="Helical" evidence="8">
    <location>
        <begin position="25"/>
        <end position="46"/>
    </location>
</feature>
<dbReference type="PANTHER" id="PTHR33908:SF11">
    <property type="entry name" value="MEMBRANE PROTEIN"/>
    <property type="match status" value="1"/>
</dbReference>
<feature type="transmembrane region" description="Helical" evidence="8">
    <location>
        <begin position="293"/>
        <end position="321"/>
    </location>
</feature>
<evidence type="ECO:0000256" key="1">
    <source>
        <dbReference type="ARBA" id="ARBA00004651"/>
    </source>
</evidence>
<evidence type="ECO:0000256" key="8">
    <source>
        <dbReference type="SAM" id="Phobius"/>
    </source>
</evidence>
<keyword evidence="10" id="KW-1185">Reference proteome</keyword>
<protein>
    <recommendedName>
        <fullName evidence="11">Glycosyltransferase RgtA/B/C/D-like domain-containing protein</fullName>
    </recommendedName>
</protein>
<reference evidence="9 10" key="1">
    <citation type="submission" date="2024-09" db="EMBL/GenBank/DDBJ databases">
        <authorList>
            <person name="Sun Q."/>
            <person name="Mori K."/>
        </authorList>
    </citation>
    <scope>NUCLEOTIDE SEQUENCE [LARGE SCALE GENOMIC DNA]</scope>
    <source>
        <strain evidence="9 10">CCM 7468</strain>
    </source>
</reference>
<feature type="transmembrane region" description="Helical" evidence="8">
    <location>
        <begin position="130"/>
        <end position="146"/>
    </location>
</feature>
<evidence type="ECO:0000256" key="4">
    <source>
        <dbReference type="ARBA" id="ARBA00022679"/>
    </source>
</evidence>
<dbReference type="EMBL" id="JBHLVZ010000002">
    <property type="protein sequence ID" value="MFC0385002.1"/>
    <property type="molecule type" value="Genomic_DNA"/>
</dbReference>
<accession>A0ABV6IN25</accession>
<comment type="subcellular location">
    <subcellularLocation>
        <location evidence="1">Cell membrane</location>
        <topology evidence="1">Multi-pass membrane protein</topology>
    </subcellularLocation>
</comment>
<dbReference type="RefSeq" id="WP_377049128.1">
    <property type="nucleotide sequence ID" value="NZ_JBHLVZ010000002.1"/>
</dbReference>
<organism evidence="9 10">
    <name type="scientific">Muricoccus vinaceus</name>
    <dbReference type="NCBI Taxonomy" id="424704"/>
    <lineage>
        <taxon>Bacteria</taxon>
        <taxon>Pseudomonadati</taxon>
        <taxon>Pseudomonadota</taxon>
        <taxon>Alphaproteobacteria</taxon>
        <taxon>Acetobacterales</taxon>
        <taxon>Roseomonadaceae</taxon>
        <taxon>Muricoccus</taxon>
    </lineage>
</organism>
<feature type="transmembrane region" description="Helical" evidence="8">
    <location>
        <begin position="374"/>
        <end position="394"/>
    </location>
</feature>
<dbReference type="InterPro" id="IPR050297">
    <property type="entry name" value="LipidA_mod_glycosyltrf_83"/>
</dbReference>
<evidence type="ECO:0000256" key="2">
    <source>
        <dbReference type="ARBA" id="ARBA00022475"/>
    </source>
</evidence>
<sequence>MNGDGRYGSVALPNGSFQRAAASSWPGIAILETVMVFAVALSIRIIDQAGLPPHPDDLLHLYAARSYLDHGTLSIFSGVYLRSADFTYLVAASLKVFGDTLLAARLPALVCGAGIVACAYAWLRSNVGRGPALIAASMLAIMAPALDVSVLIRFYTLQSLLFLSGAILIYGVVTAAKPSWRSLPAALLAILLLAEAARLQIVSAVGILGLLTWAALVTGWRLRERLSWRARLAALGLLLLSAALVGFVALETGILGRMWELYRAAVLWAEPERNNYKYYYHELTRSFGLLMDLLPFAAVVAFLFYPLPALFCATLLFVGIIVHSFAGMKLIRYMSYLLPLLACLWAMAAWPLLTFVGDRAAALVRRRAPRAARLARAGICCFAALLVFKAVPVFERPARALILPNADRVRDSRDQSWMLARDQLRPLVRRADVLVVDDDLLADYHVARPDIVLSKTRLLENTPPDEFTRDFRTGTPTISNDASVRTLLACFRNGVILTYEPFLEWLPPETLTFLAANARRLDPAPSLTGYAWDEPRGEPPASCDAVRQLVAPTATMRHAAP</sequence>
<keyword evidence="6 8" id="KW-1133">Transmembrane helix</keyword>
<evidence type="ECO:0000313" key="10">
    <source>
        <dbReference type="Proteomes" id="UP001589789"/>
    </source>
</evidence>
<keyword evidence="2" id="KW-1003">Cell membrane</keyword>
<proteinExistence type="predicted"/>
<evidence type="ECO:0000256" key="5">
    <source>
        <dbReference type="ARBA" id="ARBA00022692"/>
    </source>
</evidence>
<keyword evidence="4" id="KW-0808">Transferase</keyword>
<evidence type="ECO:0000256" key="7">
    <source>
        <dbReference type="ARBA" id="ARBA00023136"/>
    </source>
</evidence>
<evidence type="ECO:0000313" key="9">
    <source>
        <dbReference type="EMBL" id="MFC0385002.1"/>
    </source>
</evidence>
<evidence type="ECO:0000256" key="3">
    <source>
        <dbReference type="ARBA" id="ARBA00022676"/>
    </source>
</evidence>
<feature type="transmembrane region" description="Helical" evidence="8">
    <location>
        <begin position="152"/>
        <end position="173"/>
    </location>
</feature>
<feature type="transmembrane region" description="Helical" evidence="8">
    <location>
        <begin position="58"/>
        <end position="81"/>
    </location>
</feature>
<name>A0ABV6IN25_9PROT</name>
<dbReference type="PANTHER" id="PTHR33908">
    <property type="entry name" value="MANNOSYLTRANSFERASE YKCB-RELATED"/>
    <property type="match status" value="1"/>
</dbReference>
<evidence type="ECO:0008006" key="11">
    <source>
        <dbReference type="Google" id="ProtNLM"/>
    </source>
</evidence>